<keyword evidence="4" id="KW-1185">Reference proteome</keyword>
<dbReference type="PANTHER" id="PTHR42760:SF121">
    <property type="entry name" value="3-OXOACYL-(ACYL-CARRIER-PROTEIN) REDUCTASE"/>
    <property type="match status" value="1"/>
</dbReference>
<proteinExistence type="inferred from homology"/>
<dbReference type="Pfam" id="PF13561">
    <property type="entry name" value="adh_short_C2"/>
    <property type="match status" value="1"/>
</dbReference>
<evidence type="ECO:0000256" key="1">
    <source>
        <dbReference type="ARBA" id="ARBA00006484"/>
    </source>
</evidence>
<dbReference type="InterPro" id="IPR020904">
    <property type="entry name" value="Sc_DH/Rdtase_CS"/>
</dbReference>
<protein>
    <submittedName>
        <fullName evidence="3">Acetoin reductase family</fullName>
    </submittedName>
</protein>
<dbReference type="FunCoup" id="A0A286UEX8">
    <property type="interactions" value="18"/>
</dbReference>
<gene>
    <name evidence="3" type="ORF">PNOK_0654100</name>
</gene>
<dbReference type="FunFam" id="3.40.50.720:FF:000084">
    <property type="entry name" value="Short-chain dehydrogenase reductase"/>
    <property type="match status" value="1"/>
</dbReference>
<dbReference type="Gene3D" id="3.40.50.720">
    <property type="entry name" value="NAD(P)-binding Rossmann-like Domain"/>
    <property type="match status" value="1"/>
</dbReference>
<reference evidence="3 4" key="1">
    <citation type="journal article" date="2017" name="Mol. Ecol.">
        <title>Comparative and population genomic landscape of Phellinus noxius: A hypervariable fungus causing root rot in trees.</title>
        <authorList>
            <person name="Chung C.L."/>
            <person name="Lee T.J."/>
            <person name="Akiba M."/>
            <person name="Lee H.H."/>
            <person name="Kuo T.H."/>
            <person name="Liu D."/>
            <person name="Ke H.M."/>
            <person name="Yokoi T."/>
            <person name="Roa M.B."/>
            <person name="Lu M.J."/>
            <person name="Chang Y.Y."/>
            <person name="Ann P.J."/>
            <person name="Tsai J.N."/>
            <person name="Chen C.Y."/>
            <person name="Tzean S.S."/>
            <person name="Ota Y."/>
            <person name="Hattori T."/>
            <person name="Sahashi N."/>
            <person name="Liou R.F."/>
            <person name="Kikuchi T."/>
            <person name="Tsai I.J."/>
        </authorList>
    </citation>
    <scope>NUCLEOTIDE SEQUENCE [LARGE SCALE GENOMIC DNA]</scope>
    <source>
        <strain evidence="3 4">FFPRI411160</strain>
    </source>
</reference>
<evidence type="ECO:0000313" key="4">
    <source>
        <dbReference type="Proteomes" id="UP000217199"/>
    </source>
</evidence>
<dbReference type="OrthoDB" id="498125at2759"/>
<comment type="similarity">
    <text evidence="1">Belongs to the short-chain dehydrogenases/reductases (SDR) family.</text>
</comment>
<organism evidence="3 4">
    <name type="scientific">Pyrrhoderma noxium</name>
    <dbReference type="NCBI Taxonomy" id="2282107"/>
    <lineage>
        <taxon>Eukaryota</taxon>
        <taxon>Fungi</taxon>
        <taxon>Dikarya</taxon>
        <taxon>Basidiomycota</taxon>
        <taxon>Agaricomycotina</taxon>
        <taxon>Agaricomycetes</taxon>
        <taxon>Hymenochaetales</taxon>
        <taxon>Hymenochaetaceae</taxon>
        <taxon>Pyrrhoderma</taxon>
    </lineage>
</organism>
<sequence length="262" mass="28110">MSSKGVAIVTGSARGIGRGISLRLAADGYDLTLNDVAGNKEELESLVKEISAAHPNIKTIFVCGDVSQEQDVQNIVNTTVNELGSVDVMVANAGIANHSPITDMEVEKWDKVFNVNVRGTMLCYKYAARQMIKQGRGGRIIGAASNVAKQGMANASGYSATKFAIRGLTQSVALELGKYGITVNAYAPGAIDTQMFDMFDEYYTKESNSERLSMTERFKNRVALRRLGTPEDVAALVSFLASKDASFITGQSILTEGGALFD</sequence>
<dbReference type="PRINTS" id="PR00080">
    <property type="entry name" value="SDRFAMILY"/>
</dbReference>
<dbReference type="EMBL" id="NBII01000006">
    <property type="protein sequence ID" value="PAV18055.1"/>
    <property type="molecule type" value="Genomic_DNA"/>
</dbReference>
<dbReference type="PANTHER" id="PTHR42760">
    <property type="entry name" value="SHORT-CHAIN DEHYDROGENASES/REDUCTASES FAMILY MEMBER"/>
    <property type="match status" value="1"/>
</dbReference>
<dbReference type="Proteomes" id="UP000217199">
    <property type="component" value="Unassembled WGS sequence"/>
</dbReference>
<dbReference type="GO" id="GO:0006633">
    <property type="term" value="P:fatty acid biosynthetic process"/>
    <property type="evidence" value="ECO:0007669"/>
    <property type="project" value="TreeGrafter"/>
</dbReference>
<keyword evidence="2" id="KW-0521">NADP</keyword>
<dbReference type="PROSITE" id="PS00061">
    <property type="entry name" value="ADH_SHORT"/>
    <property type="match status" value="1"/>
</dbReference>
<dbReference type="GO" id="GO:0048038">
    <property type="term" value="F:quinone binding"/>
    <property type="evidence" value="ECO:0007669"/>
    <property type="project" value="TreeGrafter"/>
</dbReference>
<accession>A0A286UEX8</accession>
<dbReference type="InParanoid" id="A0A286UEX8"/>
<dbReference type="InterPro" id="IPR002347">
    <property type="entry name" value="SDR_fam"/>
</dbReference>
<evidence type="ECO:0000256" key="2">
    <source>
        <dbReference type="ARBA" id="ARBA00022857"/>
    </source>
</evidence>
<dbReference type="InterPro" id="IPR036291">
    <property type="entry name" value="NAD(P)-bd_dom_sf"/>
</dbReference>
<dbReference type="PRINTS" id="PR00081">
    <property type="entry name" value="GDHRDH"/>
</dbReference>
<dbReference type="STRING" id="2282107.A0A286UEX8"/>
<dbReference type="AlphaFoldDB" id="A0A286UEX8"/>
<comment type="caution">
    <text evidence="3">The sequence shown here is derived from an EMBL/GenBank/DDBJ whole genome shotgun (WGS) entry which is preliminary data.</text>
</comment>
<dbReference type="SUPFAM" id="SSF51735">
    <property type="entry name" value="NAD(P)-binding Rossmann-fold domains"/>
    <property type="match status" value="1"/>
</dbReference>
<dbReference type="GO" id="GO:0016616">
    <property type="term" value="F:oxidoreductase activity, acting on the CH-OH group of donors, NAD or NADP as acceptor"/>
    <property type="evidence" value="ECO:0007669"/>
    <property type="project" value="TreeGrafter"/>
</dbReference>
<name>A0A286UEX8_9AGAM</name>
<evidence type="ECO:0000313" key="3">
    <source>
        <dbReference type="EMBL" id="PAV18055.1"/>
    </source>
</evidence>